<dbReference type="HOGENOM" id="CLU_2369708_0_0_3"/>
<gene>
    <name evidence="1" type="ORF">Mic7113_1465</name>
</gene>
<sequence>MLSEYLLGKQLEVWSFQHVLLHQVWAYKLGWVFKSLKGKCFNIISVSQADLKEQHLVSRPKIAQTSTTIVGKIERRVADSLENAHADVVVAGELH</sequence>
<evidence type="ECO:0000313" key="2">
    <source>
        <dbReference type="Proteomes" id="UP000010471"/>
    </source>
</evidence>
<dbReference type="AlphaFoldDB" id="K9WC04"/>
<keyword evidence="2" id="KW-1185">Reference proteome</keyword>
<evidence type="ECO:0000313" key="1">
    <source>
        <dbReference type="EMBL" id="AFZ17341.1"/>
    </source>
</evidence>
<dbReference type="EMBL" id="CP003630">
    <property type="protein sequence ID" value="AFZ17341.1"/>
    <property type="molecule type" value="Genomic_DNA"/>
</dbReference>
<dbReference type="Proteomes" id="UP000010471">
    <property type="component" value="Chromosome"/>
</dbReference>
<protein>
    <submittedName>
        <fullName evidence="1">Uncharacterized protein</fullName>
    </submittedName>
</protein>
<accession>K9WC04</accession>
<proteinExistence type="predicted"/>
<reference evidence="1 2" key="1">
    <citation type="submission" date="2012-06" db="EMBL/GenBank/DDBJ databases">
        <title>Finished chromosome of genome of Microcoleus sp. PCC 7113.</title>
        <authorList>
            <consortium name="US DOE Joint Genome Institute"/>
            <person name="Gugger M."/>
            <person name="Coursin T."/>
            <person name="Rippka R."/>
            <person name="Tandeau De Marsac N."/>
            <person name="Huntemann M."/>
            <person name="Wei C.-L."/>
            <person name="Han J."/>
            <person name="Detter J.C."/>
            <person name="Han C."/>
            <person name="Tapia R."/>
            <person name="Chen A."/>
            <person name="Kyrpides N."/>
            <person name="Mavromatis K."/>
            <person name="Markowitz V."/>
            <person name="Szeto E."/>
            <person name="Ivanova N."/>
            <person name="Pagani I."/>
            <person name="Pati A."/>
            <person name="Goodwin L."/>
            <person name="Nordberg H.P."/>
            <person name="Cantor M.N."/>
            <person name="Hua S.X."/>
            <person name="Woyke T."/>
            <person name="Kerfeld C.A."/>
        </authorList>
    </citation>
    <scope>NUCLEOTIDE SEQUENCE [LARGE SCALE GENOMIC DNA]</scope>
    <source>
        <strain evidence="1 2">PCC 7113</strain>
    </source>
</reference>
<dbReference type="KEGG" id="mic:Mic7113_1465"/>
<name>K9WC04_9CYAN</name>
<organism evidence="1 2">
    <name type="scientific">Allocoleopsis franciscana PCC 7113</name>
    <dbReference type="NCBI Taxonomy" id="1173027"/>
    <lineage>
        <taxon>Bacteria</taxon>
        <taxon>Bacillati</taxon>
        <taxon>Cyanobacteriota</taxon>
        <taxon>Cyanophyceae</taxon>
        <taxon>Coleofasciculales</taxon>
        <taxon>Coleofasciculaceae</taxon>
        <taxon>Allocoleopsis</taxon>
        <taxon>Allocoleopsis franciscana</taxon>
    </lineage>
</organism>